<sequence length="452" mass="50707">MLHLIISAIQAVLQVMFIVIFGYGLTKLDYFTPEKQKWLSRLNLVFFTPCLMFNNIASVISFNKLLTLWPIPVFYFTFTLLAYLISRLVMRFTRLDPYYRPFVLACAMFANTNSLPVAIMSSLAVSEAGKVLFWSADDTQETVSARGISYILFFSMFCNFVRWSYGYSLLQKHDSDDSSSLDNKDEESVSPYGATSSRSLSSLSSLDSEVEYSKKIDRRRSSHTIAFNTSKCLKGETQSLLSFPNIDLDNRSVSTQHWVNKHIFSKVVSVASTFHSYMSPPLYAAFFGLLIGLVPSFKDLMYNRSGFLYPCLTKAIESCGRAAVPLTMVCLGSQLTSIAESQAPTETNSKKPVSLAILIKMFIVPLVVIPMVIMFALYGKVLSDVATDPCFLCVMILVSCSPTAVNLSQITQVSGMYEEEMLRLLFWSYGVFCVPVCTFVVFISLLIVDHLL</sequence>
<feature type="transmembrane region" description="Helical" evidence="6">
    <location>
        <begin position="427"/>
        <end position="448"/>
    </location>
</feature>
<feature type="transmembrane region" description="Helical" evidence="6">
    <location>
        <begin position="6"/>
        <end position="26"/>
    </location>
</feature>
<dbReference type="GO" id="GO:0005783">
    <property type="term" value="C:endoplasmic reticulum"/>
    <property type="evidence" value="ECO:0007669"/>
    <property type="project" value="TreeGrafter"/>
</dbReference>
<dbReference type="GO" id="GO:0016020">
    <property type="term" value="C:membrane"/>
    <property type="evidence" value="ECO:0007669"/>
    <property type="project" value="UniProtKB-SubCell"/>
</dbReference>
<accession>A0A167QW88</accession>
<feature type="transmembrane region" description="Helical" evidence="6">
    <location>
        <begin position="145"/>
        <end position="165"/>
    </location>
</feature>
<keyword evidence="2 6" id="KW-0812">Transmembrane</keyword>
<dbReference type="GO" id="GO:0055085">
    <property type="term" value="P:transmembrane transport"/>
    <property type="evidence" value="ECO:0007669"/>
    <property type="project" value="InterPro"/>
</dbReference>
<keyword evidence="4 6" id="KW-0472">Membrane</keyword>
<feature type="transmembrane region" description="Helical" evidence="6">
    <location>
        <begin position="355"/>
        <end position="378"/>
    </location>
</feature>
<gene>
    <name evidence="7" type="ORF">PHYBLDRAFT_161018</name>
</gene>
<feature type="transmembrane region" description="Helical" evidence="6">
    <location>
        <begin position="281"/>
        <end position="297"/>
    </location>
</feature>
<reference evidence="8" key="1">
    <citation type="submission" date="2015-06" db="EMBL/GenBank/DDBJ databases">
        <title>Expansion of signal transduction pathways in fungi by whole-genome duplication.</title>
        <authorList>
            <consortium name="DOE Joint Genome Institute"/>
            <person name="Corrochano L.M."/>
            <person name="Kuo A."/>
            <person name="Marcet-Houben M."/>
            <person name="Polaino S."/>
            <person name="Salamov A."/>
            <person name="Villalobos J.M."/>
            <person name="Alvarez M.I."/>
            <person name="Avalos J."/>
            <person name="Benito E.P."/>
            <person name="Benoit I."/>
            <person name="Burger G."/>
            <person name="Camino L.P."/>
            <person name="Canovas D."/>
            <person name="Cerda-Olmedo E."/>
            <person name="Cheng J.-F."/>
            <person name="Dominguez A."/>
            <person name="Elias M."/>
            <person name="Eslava A.P."/>
            <person name="Glaser F."/>
            <person name="Grimwood J."/>
            <person name="Gutierrez G."/>
            <person name="Heitman J."/>
            <person name="Henrissat B."/>
            <person name="Iturriaga E.A."/>
            <person name="Lang B.F."/>
            <person name="Lavin J.L."/>
            <person name="Lee S."/>
            <person name="Li W."/>
            <person name="Lindquist E."/>
            <person name="Lopez-Garcia S."/>
            <person name="Luque E.M."/>
            <person name="Marcos A.T."/>
            <person name="Martin J."/>
            <person name="McCluskey K."/>
            <person name="Medina H.R."/>
            <person name="Miralles-Duran A."/>
            <person name="Miyazaki A."/>
            <person name="Munoz-Torres E."/>
            <person name="Oguiza J.A."/>
            <person name="Ohm R."/>
            <person name="Olmedo M."/>
            <person name="Orejas M."/>
            <person name="Ortiz-Castellanos L."/>
            <person name="Pisabarro A.G."/>
            <person name="Rodriguez-Romero J."/>
            <person name="Ruiz-Herrera J."/>
            <person name="Ruiz-Vazquez R."/>
            <person name="Sanz C."/>
            <person name="Schackwitz W."/>
            <person name="Schmutz J."/>
            <person name="Shahriari M."/>
            <person name="Shelest E."/>
            <person name="Silva-Franco F."/>
            <person name="Soanes D."/>
            <person name="Syed K."/>
            <person name="Tagua V.G."/>
            <person name="Talbot N.J."/>
            <person name="Thon M."/>
            <person name="De vries R.P."/>
            <person name="Wiebenga A."/>
            <person name="Yadav J.S."/>
            <person name="Braun E.L."/>
            <person name="Baker S."/>
            <person name="Garre V."/>
            <person name="Horwitz B."/>
            <person name="Torres-Martinez S."/>
            <person name="Idnurm A."/>
            <person name="Herrera-Estrella A."/>
            <person name="Gabaldon T."/>
            <person name="Grigoriev I.V."/>
        </authorList>
    </citation>
    <scope>NUCLEOTIDE SEQUENCE [LARGE SCALE GENOMIC DNA]</scope>
    <source>
        <strain evidence="8">NRRL 1555(-)</strain>
    </source>
</reference>
<evidence type="ECO:0000313" key="8">
    <source>
        <dbReference type="Proteomes" id="UP000077315"/>
    </source>
</evidence>
<dbReference type="AlphaFoldDB" id="A0A167QW88"/>
<feature type="compositionally biased region" description="Basic and acidic residues" evidence="5">
    <location>
        <begin position="176"/>
        <end position="187"/>
    </location>
</feature>
<feature type="region of interest" description="Disordered" evidence="5">
    <location>
        <begin position="176"/>
        <end position="199"/>
    </location>
</feature>
<dbReference type="VEuPathDB" id="FungiDB:PHYBLDRAFT_161018"/>
<evidence type="ECO:0000313" key="7">
    <source>
        <dbReference type="EMBL" id="OAD80371.1"/>
    </source>
</evidence>
<dbReference type="PANTHER" id="PTHR31794">
    <property type="entry name" value="AUXIN EFFLUX TRANSPORTER FAMILY PROTEIN (EUROFUNG)"/>
    <property type="match status" value="1"/>
</dbReference>
<feature type="transmembrane region" description="Helical" evidence="6">
    <location>
        <begin position="102"/>
        <end position="125"/>
    </location>
</feature>
<dbReference type="Proteomes" id="UP000077315">
    <property type="component" value="Unassembled WGS sequence"/>
</dbReference>
<feature type="transmembrane region" description="Helical" evidence="6">
    <location>
        <begin position="390"/>
        <end position="407"/>
    </location>
</feature>
<evidence type="ECO:0000256" key="1">
    <source>
        <dbReference type="ARBA" id="ARBA00004141"/>
    </source>
</evidence>
<dbReference type="OrthoDB" id="191139at2759"/>
<evidence type="ECO:0000256" key="2">
    <source>
        <dbReference type="ARBA" id="ARBA00022692"/>
    </source>
</evidence>
<dbReference type="EMBL" id="KV440971">
    <property type="protein sequence ID" value="OAD80371.1"/>
    <property type="molecule type" value="Genomic_DNA"/>
</dbReference>
<keyword evidence="3 6" id="KW-1133">Transmembrane helix</keyword>
<dbReference type="STRING" id="763407.A0A167QW88"/>
<dbReference type="InParanoid" id="A0A167QW88"/>
<organism evidence="7 8">
    <name type="scientific">Phycomyces blakesleeanus (strain ATCC 8743b / DSM 1359 / FGSC 10004 / NBRC 33097 / NRRL 1555)</name>
    <dbReference type="NCBI Taxonomy" id="763407"/>
    <lineage>
        <taxon>Eukaryota</taxon>
        <taxon>Fungi</taxon>
        <taxon>Fungi incertae sedis</taxon>
        <taxon>Mucoromycota</taxon>
        <taxon>Mucoromycotina</taxon>
        <taxon>Mucoromycetes</taxon>
        <taxon>Mucorales</taxon>
        <taxon>Phycomycetaceae</taxon>
        <taxon>Phycomyces</taxon>
    </lineage>
</organism>
<evidence type="ECO:0000256" key="3">
    <source>
        <dbReference type="ARBA" id="ARBA00022989"/>
    </source>
</evidence>
<dbReference type="FunCoup" id="A0A167QW88">
    <property type="interactions" value="34"/>
</dbReference>
<feature type="transmembrane region" description="Helical" evidence="6">
    <location>
        <begin position="38"/>
        <end position="62"/>
    </location>
</feature>
<name>A0A167QW88_PHYB8</name>
<comment type="subcellular location">
    <subcellularLocation>
        <location evidence="1">Membrane</location>
        <topology evidence="1">Multi-pass membrane protein</topology>
    </subcellularLocation>
</comment>
<dbReference type="GeneID" id="28995238"/>
<feature type="transmembrane region" description="Helical" evidence="6">
    <location>
        <begin position="68"/>
        <end position="90"/>
    </location>
</feature>
<dbReference type="PANTHER" id="PTHR31794:SF2">
    <property type="entry name" value="AUXIN EFFLUX TRANSPORTER FAMILY PROTEIN (EUROFUNG)"/>
    <property type="match status" value="1"/>
</dbReference>
<dbReference type="Pfam" id="PF03547">
    <property type="entry name" value="Mem_trans"/>
    <property type="match status" value="1"/>
</dbReference>
<dbReference type="InterPro" id="IPR004776">
    <property type="entry name" value="Mem_transp_PIN-like"/>
</dbReference>
<evidence type="ECO:0008006" key="9">
    <source>
        <dbReference type="Google" id="ProtNLM"/>
    </source>
</evidence>
<evidence type="ECO:0000256" key="5">
    <source>
        <dbReference type="SAM" id="MobiDB-lite"/>
    </source>
</evidence>
<protein>
    <recommendedName>
        <fullName evidence="9">Auxin efflux carrier</fullName>
    </recommendedName>
</protein>
<keyword evidence="8" id="KW-1185">Reference proteome</keyword>
<dbReference type="RefSeq" id="XP_018298411.1">
    <property type="nucleotide sequence ID" value="XM_018434332.1"/>
</dbReference>
<evidence type="ECO:0000256" key="6">
    <source>
        <dbReference type="SAM" id="Phobius"/>
    </source>
</evidence>
<proteinExistence type="predicted"/>
<evidence type="ECO:0000256" key="4">
    <source>
        <dbReference type="ARBA" id="ARBA00023136"/>
    </source>
</evidence>